<reference evidence="7" key="1">
    <citation type="submission" date="2025-08" db="UniProtKB">
        <authorList>
            <consortium name="RefSeq"/>
        </authorList>
    </citation>
    <scope>IDENTIFICATION</scope>
</reference>
<dbReference type="GeneID" id="110987505"/>
<keyword evidence="2" id="KW-0053">Apoptosis</keyword>
<dbReference type="GO" id="GO:0051400">
    <property type="term" value="F:BH domain binding"/>
    <property type="evidence" value="ECO:0007669"/>
    <property type="project" value="TreeGrafter"/>
</dbReference>
<dbReference type="GO" id="GO:0008630">
    <property type="term" value="P:intrinsic apoptotic signaling pathway in response to DNA damage"/>
    <property type="evidence" value="ECO:0007669"/>
    <property type="project" value="TreeGrafter"/>
</dbReference>
<feature type="region of interest" description="Disordered" evidence="3">
    <location>
        <begin position="83"/>
        <end position="113"/>
    </location>
</feature>
<dbReference type="OrthoDB" id="6020735at2759"/>
<proteinExistence type="inferred from homology"/>
<sequence>MVLCRIVSRGEIKVVEGRRGCLAWEILWSSMEGCAEPESNENDNGEETRRLQQPQQPQEVPFHAASHMRLNDVPTASLAQRRLSRASAEPAMATYQSTSTETTERLSPDTEDNVVEQTESIVRNYMFIRYQTDLQSEESELAIATPRIPEFQCFTANPLSPTSQIGRRLAQIGDEINSQYECEFRDMISQLRITPATAYEAFARVARRLFTQGINWGRIAALLSFGYQVAISVKAGIGEFIGKIIGSIVQFICTERIAQWISQQGGWRAALSYQLESSEGFRLFLAVSVAVATTAGIMYWIGRR</sequence>
<dbReference type="RefSeq" id="XP_022105980.1">
    <property type="nucleotide sequence ID" value="XM_022250288.1"/>
</dbReference>
<protein>
    <submittedName>
        <fullName evidence="7">Bcl-2 homologous antagonist/killer-like isoform X1</fullName>
    </submittedName>
</protein>
<feature type="region of interest" description="Disordered" evidence="3">
    <location>
        <begin position="34"/>
        <end position="60"/>
    </location>
</feature>
<dbReference type="InterPro" id="IPR046371">
    <property type="entry name" value="Bcl-2_BH1-3"/>
</dbReference>
<feature type="domain" description="Bcl-2 Bcl-2 homology region 1-3" evidence="5">
    <location>
        <begin position="169"/>
        <end position="267"/>
    </location>
</feature>
<dbReference type="GO" id="GO:0005741">
    <property type="term" value="C:mitochondrial outer membrane"/>
    <property type="evidence" value="ECO:0007669"/>
    <property type="project" value="TreeGrafter"/>
</dbReference>
<dbReference type="InterPro" id="IPR002475">
    <property type="entry name" value="Bcl2-like"/>
</dbReference>
<dbReference type="CDD" id="cd06845">
    <property type="entry name" value="Bcl-2_like"/>
    <property type="match status" value="1"/>
</dbReference>
<dbReference type="Proteomes" id="UP000694845">
    <property type="component" value="Unplaced"/>
</dbReference>
<dbReference type="AlphaFoldDB" id="A0A8B7ZM65"/>
<dbReference type="PROSITE" id="PS50062">
    <property type="entry name" value="BCL2_FAMILY"/>
    <property type="match status" value="1"/>
</dbReference>
<evidence type="ECO:0000256" key="1">
    <source>
        <dbReference type="ARBA" id="ARBA00009458"/>
    </source>
</evidence>
<keyword evidence="4" id="KW-1133">Transmembrane helix</keyword>
<dbReference type="GO" id="GO:0001836">
    <property type="term" value="P:release of cytochrome c from mitochondria"/>
    <property type="evidence" value="ECO:0007669"/>
    <property type="project" value="TreeGrafter"/>
</dbReference>
<dbReference type="GO" id="GO:0015288">
    <property type="term" value="F:porin activity"/>
    <property type="evidence" value="ECO:0007669"/>
    <property type="project" value="TreeGrafter"/>
</dbReference>
<evidence type="ECO:0000259" key="5">
    <source>
        <dbReference type="SMART" id="SM00337"/>
    </source>
</evidence>
<dbReference type="InterPro" id="IPR026298">
    <property type="entry name" value="Bcl-2_fam"/>
</dbReference>
<dbReference type="GO" id="GO:0042981">
    <property type="term" value="P:regulation of apoptotic process"/>
    <property type="evidence" value="ECO:0007669"/>
    <property type="project" value="InterPro"/>
</dbReference>
<evidence type="ECO:0000313" key="6">
    <source>
        <dbReference type="Proteomes" id="UP000694845"/>
    </source>
</evidence>
<dbReference type="SMART" id="SM00337">
    <property type="entry name" value="BCL"/>
    <property type="match status" value="1"/>
</dbReference>
<keyword evidence="6" id="KW-1185">Reference proteome</keyword>
<dbReference type="SUPFAM" id="SSF56854">
    <property type="entry name" value="Bcl-2 inhibitors of programmed cell death"/>
    <property type="match status" value="1"/>
</dbReference>
<organism evidence="6 7">
    <name type="scientific">Acanthaster planci</name>
    <name type="common">Crown-of-thorns starfish</name>
    <dbReference type="NCBI Taxonomy" id="133434"/>
    <lineage>
        <taxon>Eukaryota</taxon>
        <taxon>Metazoa</taxon>
        <taxon>Echinodermata</taxon>
        <taxon>Eleutherozoa</taxon>
        <taxon>Asterozoa</taxon>
        <taxon>Asteroidea</taxon>
        <taxon>Valvatacea</taxon>
        <taxon>Valvatida</taxon>
        <taxon>Acanthasteridae</taxon>
        <taxon>Acanthaster</taxon>
    </lineage>
</organism>
<evidence type="ECO:0000256" key="2">
    <source>
        <dbReference type="ARBA" id="ARBA00022703"/>
    </source>
</evidence>
<dbReference type="PRINTS" id="PR01862">
    <property type="entry name" value="BCL2FAMILY"/>
</dbReference>
<evidence type="ECO:0000256" key="4">
    <source>
        <dbReference type="SAM" id="Phobius"/>
    </source>
</evidence>
<evidence type="ECO:0000313" key="7">
    <source>
        <dbReference type="RefSeq" id="XP_022105980.1"/>
    </source>
</evidence>
<comment type="similarity">
    <text evidence="1">Belongs to the Bcl-2 family.</text>
</comment>
<dbReference type="Gene3D" id="1.10.437.10">
    <property type="entry name" value="Blc2-like"/>
    <property type="match status" value="1"/>
</dbReference>
<dbReference type="GO" id="GO:0097192">
    <property type="term" value="P:extrinsic apoptotic signaling pathway in absence of ligand"/>
    <property type="evidence" value="ECO:0007669"/>
    <property type="project" value="TreeGrafter"/>
</dbReference>
<name>A0A8B7ZM65_ACAPL</name>
<dbReference type="InterPro" id="IPR036834">
    <property type="entry name" value="Bcl-2-like_sf"/>
</dbReference>
<keyword evidence="4" id="KW-0472">Membrane</keyword>
<feature type="transmembrane region" description="Helical" evidence="4">
    <location>
        <begin position="281"/>
        <end position="301"/>
    </location>
</feature>
<accession>A0A8B7ZM65</accession>
<dbReference type="PANTHER" id="PTHR11256">
    <property type="entry name" value="BCL-2 RELATED"/>
    <property type="match status" value="1"/>
</dbReference>
<dbReference type="PANTHER" id="PTHR11256:SF41">
    <property type="entry name" value="BCL-2 HOMOLOGOUS ANTAGONIST_KILLER"/>
    <property type="match status" value="1"/>
</dbReference>
<dbReference type="KEGG" id="aplc:110987505"/>
<dbReference type="Pfam" id="PF00452">
    <property type="entry name" value="Bcl-2"/>
    <property type="match status" value="1"/>
</dbReference>
<keyword evidence="4" id="KW-0812">Transmembrane</keyword>
<evidence type="ECO:0000256" key="3">
    <source>
        <dbReference type="SAM" id="MobiDB-lite"/>
    </source>
</evidence>
<gene>
    <name evidence="7" type="primary">LOC110987505</name>
</gene>